<gene>
    <name evidence="1" type="ORF">AAEJ74_16755</name>
</gene>
<dbReference type="EMBL" id="JBBWYZ010000013">
    <property type="protein sequence ID" value="MEK9513269.1"/>
    <property type="molecule type" value="Genomic_DNA"/>
</dbReference>
<proteinExistence type="predicted"/>
<keyword evidence="2" id="KW-1185">Reference proteome</keyword>
<name>A0ABU9EMV3_LIMFS</name>
<evidence type="ECO:0000313" key="1">
    <source>
        <dbReference type="EMBL" id="MEK9513269.1"/>
    </source>
</evidence>
<protein>
    <submittedName>
        <fullName evidence="1">Uncharacterized protein</fullName>
    </submittedName>
</protein>
<dbReference type="RefSeq" id="WP_368663117.1">
    <property type="nucleotide sequence ID" value="NZ_JBBWYZ010000013.1"/>
</dbReference>
<sequence>MADCGTARAGFQAYLRELWLTAEPARAGLSKPDLWELWLTAEPDRGGFIKLTLGIMADYYQ</sequence>
<organism evidence="1 2">
    <name type="scientific">Limnospira fusiformis PMC 851.14</name>
    <dbReference type="NCBI Taxonomy" id="2219512"/>
    <lineage>
        <taxon>Bacteria</taxon>
        <taxon>Bacillati</taxon>
        <taxon>Cyanobacteriota</taxon>
        <taxon>Cyanophyceae</taxon>
        <taxon>Oscillatoriophycideae</taxon>
        <taxon>Oscillatoriales</taxon>
        <taxon>Sirenicapillariaceae</taxon>
        <taxon>Limnospira</taxon>
    </lineage>
</organism>
<dbReference type="Proteomes" id="UP001387447">
    <property type="component" value="Unassembled WGS sequence"/>
</dbReference>
<evidence type="ECO:0000313" key="2">
    <source>
        <dbReference type="Proteomes" id="UP001387447"/>
    </source>
</evidence>
<comment type="caution">
    <text evidence="1">The sequence shown here is derived from an EMBL/GenBank/DDBJ whole genome shotgun (WGS) entry which is preliminary data.</text>
</comment>
<reference evidence="1 2" key="1">
    <citation type="journal article" date="2024" name="Front. Microbiol.">
        <title>Transcriptomic insights into the dominance of two phototrophs throughout the water column of a tropical hypersaline-alkaline crater lake (Dziani Dzaha, Mayotte).</title>
        <authorList>
            <person name="Duperron S."/>
            <person name="Halary S."/>
            <person name="Bouly J.-P."/>
            <person name="Roussel T."/>
            <person name="Hugoni M."/>
            <person name="Bruto M."/>
            <person name="Oger P."/>
            <person name="Duval C."/>
            <person name="Woo A."/>
            <person name="Jezequiel D."/>
            <person name="Ader M."/>
            <person name="Leboulanger C."/>
            <person name="Agogue H."/>
            <person name="Grossi V."/>
            <person name="Trousselier M."/>
            <person name="Bernard C."/>
        </authorList>
    </citation>
    <scope>NUCLEOTIDE SEQUENCE [LARGE SCALE GENOMIC DNA]</scope>
    <source>
        <strain evidence="1 2">PMC 851.14</strain>
    </source>
</reference>
<accession>A0ABU9EMV3</accession>